<dbReference type="GO" id="GO:0003939">
    <property type="term" value="F:L-iditol 2-dehydrogenase (NAD+) activity"/>
    <property type="evidence" value="ECO:0007669"/>
    <property type="project" value="TreeGrafter"/>
</dbReference>
<dbReference type="PANTHER" id="PTHR43161:SF9">
    <property type="entry name" value="SORBITOL DEHYDROGENASE"/>
    <property type="match status" value="1"/>
</dbReference>
<evidence type="ECO:0000313" key="10">
    <source>
        <dbReference type="Proteomes" id="UP000037122"/>
    </source>
</evidence>
<gene>
    <name evidence="9" type="ORF">QG37_02017</name>
</gene>
<dbReference type="SUPFAM" id="SSF51735">
    <property type="entry name" value="NAD(P)-binding Rossmann-fold domains"/>
    <property type="match status" value="1"/>
</dbReference>
<evidence type="ECO:0000259" key="8">
    <source>
        <dbReference type="SMART" id="SM00829"/>
    </source>
</evidence>
<dbReference type="Pfam" id="PF08240">
    <property type="entry name" value="ADH_N"/>
    <property type="match status" value="1"/>
</dbReference>
<comment type="cofactor">
    <cofactor evidence="1 7">
        <name>Zn(2+)</name>
        <dbReference type="ChEBI" id="CHEBI:29105"/>
    </cofactor>
</comment>
<dbReference type="VEuPathDB" id="FungiDB:QG37_02017"/>
<dbReference type="InterPro" id="IPR011032">
    <property type="entry name" value="GroES-like_sf"/>
</dbReference>
<dbReference type="Gene3D" id="3.90.180.10">
    <property type="entry name" value="Medium-chain alcohol dehydrogenases, catalytic domain"/>
    <property type="match status" value="1"/>
</dbReference>
<organism evidence="9 10">
    <name type="scientific">Candidozyma auris</name>
    <name type="common">Yeast</name>
    <name type="synonym">Candida auris</name>
    <dbReference type="NCBI Taxonomy" id="498019"/>
    <lineage>
        <taxon>Eukaryota</taxon>
        <taxon>Fungi</taxon>
        <taxon>Dikarya</taxon>
        <taxon>Ascomycota</taxon>
        <taxon>Saccharomycotina</taxon>
        <taxon>Pichiomycetes</taxon>
        <taxon>Metschnikowiaceae</taxon>
        <taxon>Candidozyma</taxon>
    </lineage>
</organism>
<keyword evidence="6" id="KW-0520">NAD</keyword>
<dbReference type="VEuPathDB" id="FungiDB:CJJ07_000940"/>
<dbReference type="GO" id="GO:0008270">
    <property type="term" value="F:zinc ion binding"/>
    <property type="evidence" value="ECO:0007669"/>
    <property type="project" value="InterPro"/>
</dbReference>
<dbReference type="EMBL" id="LGST01000016">
    <property type="protein sequence ID" value="KNE01136.1"/>
    <property type="molecule type" value="Genomic_DNA"/>
</dbReference>
<evidence type="ECO:0000313" key="9">
    <source>
        <dbReference type="EMBL" id="KNE01136.1"/>
    </source>
</evidence>
<dbReference type="InterPro" id="IPR013149">
    <property type="entry name" value="ADH-like_C"/>
</dbReference>
<dbReference type="SUPFAM" id="SSF50129">
    <property type="entry name" value="GroES-like"/>
    <property type="match status" value="1"/>
</dbReference>
<dbReference type="InterPro" id="IPR013154">
    <property type="entry name" value="ADH-like_N"/>
</dbReference>
<accession>A0A0L0P536</accession>
<proteinExistence type="inferred from homology"/>
<evidence type="ECO:0000256" key="2">
    <source>
        <dbReference type="ARBA" id="ARBA00008072"/>
    </source>
</evidence>
<dbReference type="InterPro" id="IPR002328">
    <property type="entry name" value="ADH_Zn_CS"/>
</dbReference>
<dbReference type="PANTHER" id="PTHR43161">
    <property type="entry name" value="SORBITOL DEHYDROGENASE"/>
    <property type="match status" value="1"/>
</dbReference>
<keyword evidence="3 7" id="KW-0479">Metal-binding</keyword>
<dbReference type="GO" id="GO:0006062">
    <property type="term" value="P:sorbitol catabolic process"/>
    <property type="evidence" value="ECO:0007669"/>
    <property type="project" value="TreeGrafter"/>
</dbReference>
<dbReference type="Pfam" id="PF00107">
    <property type="entry name" value="ADH_zinc_N"/>
    <property type="match status" value="1"/>
</dbReference>
<dbReference type="SMART" id="SM00829">
    <property type="entry name" value="PKS_ER"/>
    <property type="match status" value="1"/>
</dbReference>
<dbReference type="Gene3D" id="3.40.50.720">
    <property type="entry name" value="NAD(P)-binding Rossmann-like Domain"/>
    <property type="match status" value="1"/>
</dbReference>
<dbReference type="FunFam" id="3.40.50.720:FF:000068">
    <property type="entry name" value="Sorbitol dehydrogenase"/>
    <property type="match status" value="1"/>
</dbReference>
<dbReference type="VEuPathDB" id="FungiDB:CJI97_003342"/>
<evidence type="ECO:0000256" key="3">
    <source>
        <dbReference type="ARBA" id="ARBA00022723"/>
    </source>
</evidence>
<comment type="caution">
    <text evidence="9">The sequence shown here is derived from an EMBL/GenBank/DDBJ whole genome shotgun (WGS) entry which is preliminary data.</text>
</comment>
<name>A0A0L0P536_CANAR</name>
<dbReference type="VEuPathDB" id="FungiDB:CJJ09_000838"/>
<evidence type="ECO:0000256" key="5">
    <source>
        <dbReference type="ARBA" id="ARBA00023002"/>
    </source>
</evidence>
<dbReference type="Proteomes" id="UP000037122">
    <property type="component" value="Unassembled WGS sequence"/>
</dbReference>
<evidence type="ECO:0000256" key="4">
    <source>
        <dbReference type="ARBA" id="ARBA00022833"/>
    </source>
</evidence>
<keyword evidence="4 7" id="KW-0862">Zinc</keyword>
<dbReference type="CDD" id="cd05285">
    <property type="entry name" value="sorbitol_DH"/>
    <property type="match status" value="1"/>
</dbReference>
<dbReference type="InterPro" id="IPR045306">
    <property type="entry name" value="SDH-like"/>
</dbReference>
<dbReference type="VEuPathDB" id="FungiDB:CJI96_0001804"/>
<dbReference type="AlphaFoldDB" id="A0A0L0P536"/>
<evidence type="ECO:0000256" key="1">
    <source>
        <dbReference type="ARBA" id="ARBA00001947"/>
    </source>
</evidence>
<sequence length="369" mass="40686">MTIENPAFVLKSIKNVTFEDRPIRPLQPKEVRVHVQHTGICGSDVHYWQQGRIGKYKLEEGKDMVLGHELGGTVVEVGSEVTALKKGDRVAMEPGVPCRFCQLCRDGKYNMCEDIHFAATPPWDGTLQRYYNIAYDYCYKIPDHMDMEEAALVEPVSVAVQAMKRAQLKGTDSVVVFGCGPIGLLCQAVAKAFGCMKVIGVDISEGRLEFAKTFGADGVYKMPPKKEKEGPEEYATRVSDEMKEEFSLGSSGADVILEATGAEPCIQVGVYLAKHEGTFVQTGMGREFVGFPVIEALVKQLNWTGTIRYTTGCYPTAIDLVASGKIDVKRLVTNRFKFEDAEKAFNLVKEGRTDVIKVMIAGVTDETAI</sequence>
<dbReference type="PROSITE" id="PS00059">
    <property type="entry name" value="ADH_ZINC"/>
    <property type="match status" value="1"/>
</dbReference>
<keyword evidence="5" id="KW-0560">Oxidoreductase</keyword>
<dbReference type="InterPro" id="IPR036291">
    <property type="entry name" value="NAD(P)-bd_dom_sf"/>
</dbReference>
<evidence type="ECO:0000256" key="7">
    <source>
        <dbReference type="RuleBase" id="RU361277"/>
    </source>
</evidence>
<comment type="similarity">
    <text evidence="2 7">Belongs to the zinc-containing alcohol dehydrogenase family.</text>
</comment>
<dbReference type="InterPro" id="IPR020843">
    <property type="entry name" value="ER"/>
</dbReference>
<reference evidence="10" key="1">
    <citation type="journal article" date="2015" name="BMC Genomics">
        <title>Draft genome of a commonly misdiagnosed multidrug resistant pathogen Candida auris.</title>
        <authorList>
            <person name="Chatterjee S."/>
            <person name="Alampalli S.V."/>
            <person name="Nageshan R.K."/>
            <person name="Chettiar S.T."/>
            <person name="Joshi S."/>
            <person name="Tatu U.S."/>
        </authorList>
    </citation>
    <scope>NUCLEOTIDE SEQUENCE [LARGE SCALE GENOMIC DNA]</scope>
    <source>
        <strain evidence="10">6684</strain>
    </source>
</reference>
<evidence type="ECO:0000256" key="6">
    <source>
        <dbReference type="ARBA" id="ARBA00023027"/>
    </source>
</evidence>
<dbReference type="VEuPathDB" id="FungiDB:B9J08_003267"/>
<feature type="domain" description="Enoyl reductase (ER)" evidence="8">
    <location>
        <begin position="11"/>
        <end position="356"/>
    </location>
</feature>
<protein>
    <recommendedName>
        <fullName evidence="8">Enoyl reductase (ER) domain-containing protein</fullName>
    </recommendedName>
</protein>